<evidence type="ECO:0000256" key="1">
    <source>
        <dbReference type="ARBA" id="ARBA00001968"/>
    </source>
</evidence>
<gene>
    <name evidence="8" type="ORF">MEDL_13370</name>
</gene>
<dbReference type="Pfam" id="PF13359">
    <property type="entry name" value="DDE_Tnp_4"/>
    <property type="match status" value="1"/>
</dbReference>
<dbReference type="EMBL" id="CAJPWZ010000690">
    <property type="protein sequence ID" value="CAG2198620.1"/>
    <property type="molecule type" value="Genomic_DNA"/>
</dbReference>
<name>A0A8S3QW68_MYTED</name>
<dbReference type="Gene3D" id="6.20.210.20">
    <property type="entry name" value="THAP domain"/>
    <property type="match status" value="1"/>
</dbReference>
<dbReference type="GO" id="GO:0003677">
    <property type="term" value="F:DNA binding"/>
    <property type="evidence" value="ECO:0007669"/>
    <property type="project" value="UniProtKB-UniRule"/>
</dbReference>
<comment type="caution">
    <text evidence="8">The sequence shown here is derived from an EMBL/GenBank/DDBJ whole genome shotgun (WGS) entry which is preliminary data.</text>
</comment>
<dbReference type="SMART" id="SM00692">
    <property type="entry name" value="DM3"/>
    <property type="match status" value="1"/>
</dbReference>
<dbReference type="AlphaFoldDB" id="A0A8S3QW68"/>
<dbReference type="InterPro" id="IPR027805">
    <property type="entry name" value="Transposase_HTH_dom"/>
</dbReference>
<dbReference type="InterPro" id="IPR027806">
    <property type="entry name" value="HARBI1_dom"/>
</dbReference>
<evidence type="ECO:0000313" key="8">
    <source>
        <dbReference type="EMBL" id="CAG2198620.1"/>
    </source>
</evidence>
<accession>A0A8S3QW68</accession>
<organism evidence="8 9">
    <name type="scientific">Mytilus edulis</name>
    <name type="common">Blue mussel</name>
    <dbReference type="NCBI Taxonomy" id="6550"/>
    <lineage>
        <taxon>Eukaryota</taxon>
        <taxon>Metazoa</taxon>
        <taxon>Spiralia</taxon>
        <taxon>Lophotrochozoa</taxon>
        <taxon>Mollusca</taxon>
        <taxon>Bivalvia</taxon>
        <taxon>Autobranchia</taxon>
        <taxon>Pteriomorphia</taxon>
        <taxon>Mytilida</taxon>
        <taxon>Mytiloidea</taxon>
        <taxon>Mytilidae</taxon>
        <taxon>Mytilinae</taxon>
        <taxon>Mytilus</taxon>
    </lineage>
</organism>
<dbReference type="OrthoDB" id="10013126at2759"/>
<dbReference type="PANTHER" id="PTHR23080:SF143">
    <property type="entry name" value="SI:DKEY-56D12.4"/>
    <property type="match status" value="1"/>
</dbReference>
<protein>
    <recommendedName>
        <fullName evidence="7">THAP-type domain-containing protein</fullName>
    </recommendedName>
</protein>
<evidence type="ECO:0000256" key="6">
    <source>
        <dbReference type="PROSITE-ProRule" id="PRU00309"/>
    </source>
</evidence>
<dbReference type="PROSITE" id="PS50950">
    <property type="entry name" value="ZF_THAP"/>
    <property type="match status" value="1"/>
</dbReference>
<keyword evidence="2" id="KW-0479">Metal-binding</keyword>
<dbReference type="InterPro" id="IPR038441">
    <property type="entry name" value="THAP_Znf_sf"/>
</dbReference>
<dbReference type="InterPro" id="IPR006612">
    <property type="entry name" value="THAP_Znf"/>
</dbReference>
<keyword evidence="4" id="KW-0862">Zinc</keyword>
<evidence type="ECO:0000259" key="7">
    <source>
        <dbReference type="PROSITE" id="PS50950"/>
    </source>
</evidence>
<keyword evidence="9" id="KW-1185">Reference proteome</keyword>
<evidence type="ECO:0000256" key="2">
    <source>
        <dbReference type="ARBA" id="ARBA00022723"/>
    </source>
</evidence>
<evidence type="ECO:0000256" key="5">
    <source>
        <dbReference type="ARBA" id="ARBA00023125"/>
    </source>
</evidence>
<dbReference type="SUPFAM" id="SSF57716">
    <property type="entry name" value="Glucocorticoid receptor-like (DNA-binding domain)"/>
    <property type="match status" value="1"/>
</dbReference>
<reference evidence="8" key="1">
    <citation type="submission" date="2021-03" db="EMBL/GenBank/DDBJ databases">
        <authorList>
            <person name="Bekaert M."/>
        </authorList>
    </citation>
    <scope>NUCLEOTIDE SEQUENCE</scope>
</reference>
<dbReference type="Pfam" id="PF05485">
    <property type="entry name" value="THAP"/>
    <property type="match status" value="1"/>
</dbReference>
<sequence length="505" mass="58216">MPKTCCAVGCQNHNMMLKSLSFHKFPKDQERFNLWLTALKRDRPDGTPWIPTKNSVVCNAHFISGKPSSDQTHPDYVPTLFNYNTNVSSKKQQQQKLQRHANALKRKHETTPIVNQVSECKKLMLSPKQLFPGNEENIQPMYIAEPISSYKNRHGFNKPTEQPEREMFFKEISNLRDEKDNILIENQSLHDQLVKSQLNSACVENNDQKCKYFTGLSWTVFMSVNTYLSQFLTRTPLTDTFSLRDQMFTTLIKLRLDIPFEFIAHHRGIALSTINNIFWRWINLMYAKMDFLIHWPDRETIQQTTPGIFKAKFPRLTSIVDCFEIFIERPKNLQARAKVYSNYKKHSTVKFFIACNPLGVVTFLSNAWGGRVSDNELVRSCGFIDRKYHHPGDQILADRGFLLQDDFATECSAELLIPAFTKGKKQLPAKDVETSRKLASVRIHIERVIGVMKNRYTILKGTLNIVLVKSLNDEVEESCFTSIDKIVRVCASLTNLGDGIVYSEN</sequence>
<dbReference type="SMART" id="SM00980">
    <property type="entry name" value="THAP"/>
    <property type="match status" value="1"/>
</dbReference>
<comment type="cofactor">
    <cofactor evidence="1">
        <name>a divalent metal cation</name>
        <dbReference type="ChEBI" id="CHEBI:60240"/>
    </cofactor>
</comment>
<dbReference type="Proteomes" id="UP000683360">
    <property type="component" value="Unassembled WGS sequence"/>
</dbReference>
<dbReference type="Pfam" id="PF13613">
    <property type="entry name" value="HTH_Tnp_4"/>
    <property type="match status" value="1"/>
</dbReference>
<feature type="domain" description="THAP-type" evidence="7">
    <location>
        <begin position="1"/>
        <end position="81"/>
    </location>
</feature>
<evidence type="ECO:0000313" key="9">
    <source>
        <dbReference type="Proteomes" id="UP000683360"/>
    </source>
</evidence>
<evidence type="ECO:0000256" key="3">
    <source>
        <dbReference type="ARBA" id="ARBA00022771"/>
    </source>
</evidence>
<keyword evidence="3 6" id="KW-0863">Zinc-finger</keyword>
<evidence type="ECO:0000256" key="4">
    <source>
        <dbReference type="ARBA" id="ARBA00022833"/>
    </source>
</evidence>
<keyword evidence="5 6" id="KW-0238">DNA-binding</keyword>
<proteinExistence type="predicted"/>
<dbReference type="GO" id="GO:0008270">
    <property type="term" value="F:zinc ion binding"/>
    <property type="evidence" value="ECO:0007669"/>
    <property type="project" value="UniProtKB-KW"/>
</dbReference>
<dbReference type="PANTHER" id="PTHR23080">
    <property type="entry name" value="THAP DOMAIN PROTEIN"/>
    <property type="match status" value="1"/>
</dbReference>